<evidence type="ECO:0008006" key="4">
    <source>
        <dbReference type="Google" id="ProtNLM"/>
    </source>
</evidence>
<keyword evidence="3" id="KW-1185">Reference proteome</keyword>
<evidence type="ECO:0000256" key="1">
    <source>
        <dbReference type="SAM" id="Phobius"/>
    </source>
</evidence>
<evidence type="ECO:0000313" key="3">
    <source>
        <dbReference type="Proteomes" id="UP001144205"/>
    </source>
</evidence>
<evidence type="ECO:0000313" key="2">
    <source>
        <dbReference type="EMBL" id="GKY88611.1"/>
    </source>
</evidence>
<gene>
    <name evidence="2" type="ORF">STA1M1_24800</name>
</gene>
<protein>
    <recommendedName>
        <fullName evidence="4">Flp family type IVb pilin</fullName>
    </recommendedName>
</protein>
<feature type="transmembrane region" description="Helical" evidence="1">
    <location>
        <begin position="26"/>
        <end position="47"/>
    </location>
</feature>
<keyword evidence="1" id="KW-1133">Transmembrane helix</keyword>
<reference evidence="2" key="1">
    <citation type="journal article" date="2023" name="Int. J. Syst. Evol. Microbiol.">
        <title>Sinisalibacter aestuarii sp. nov., isolated from estuarine sediment of the Arakawa River.</title>
        <authorList>
            <person name="Arafat S.T."/>
            <person name="Hirano S."/>
            <person name="Sato A."/>
            <person name="Takeuchi K."/>
            <person name="Yasuda T."/>
            <person name="Terahara T."/>
            <person name="Hamada M."/>
            <person name="Kobayashi T."/>
        </authorList>
    </citation>
    <scope>NUCLEOTIDE SEQUENCE</scope>
    <source>
        <strain evidence="2">B-399</strain>
    </source>
</reference>
<keyword evidence="1" id="KW-0812">Transmembrane</keyword>
<comment type="caution">
    <text evidence="2">The sequence shown here is derived from an EMBL/GenBank/DDBJ whole genome shotgun (WGS) entry which is preliminary data.</text>
</comment>
<organism evidence="2 3">
    <name type="scientific">Sinisalibacter aestuarii</name>
    <dbReference type="NCBI Taxonomy" id="2949426"/>
    <lineage>
        <taxon>Bacteria</taxon>
        <taxon>Pseudomonadati</taxon>
        <taxon>Pseudomonadota</taxon>
        <taxon>Alphaproteobacteria</taxon>
        <taxon>Rhodobacterales</taxon>
        <taxon>Roseobacteraceae</taxon>
        <taxon>Sinisalibacter</taxon>
    </lineage>
</organism>
<keyword evidence="1" id="KW-0472">Membrane</keyword>
<name>A0ABQ5LW91_9RHOB</name>
<dbReference type="EMBL" id="BROH01000007">
    <property type="protein sequence ID" value="GKY88611.1"/>
    <property type="molecule type" value="Genomic_DNA"/>
</dbReference>
<sequence length="74" mass="7782">MKEIIMRNFVRKTMLRLRKDERGVTLVEYGIAIALAVSLGTGALLSLGGEIGGAMNAAGAQMPGDSTYTAPVVE</sequence>
<proteinExistence type="predicted"/>
<dbReference type="Proteomes" id="UP001144205">
    <property type="component" value="Unassembled WGS sequence"/>
</dbReference>
<accession>A0ABQ5LW91</accession>